<organism evidence="1 2">
    <name type="scientific">Coniosporium uncinatum</name>
    <dbReference type="NCBI Taxonomy" id="93489"/>
    <lineage>
        <taxon>Eukaryota</taxon>
        <taxon>Fungi</taxon>
        <taxon>Dikarya</taxon>
        <taxon>Ascomycota</taxon>
        <taxon>Pezizomycotina</taxon>
        <taxon>Dothideomycetes</taxon>
        <taxon>Dothideomycetes incertae sedis</taxon>
        <taxon>Coniosporium</taxon>
    </lineage>
</organism>
<evidence type="ECO:0000313" key="2">
    <source>
        <dbReference type="Proteomes" id="UP001186974"/>
    </source>
</evidence>
<dbReference type="Proteomes" id="UP001186974">
    <property type="component" value="Unassembled WGS sequence"/>
</dbReference>
<gene>
    <name evidence="1" type="ORF">LTS18_009378</name>
</gene>
<evidence type="ECO:0000313" key="1">
    <source>
        <dbReference type="EMBL" id="KAK3077763.1"/>
    </source>
</evidence>
<sequence>VPALKRDIRKLPETDSTERRRPPSGSASPGTTTPPPTAGSSSSYMEGSSSTLVGPNETADQIDLSRVNAIAFEAAKKKRKRARFVQPETQAVLDSYQLPNQQRYYSEYDHPEDASDSEEPYTISIDPNAKLPGQDTMERLWSRAKPFIVFWRRDSTEEESSPILQQHDQLWSDDDEGQSSSDEADSRRVTTRYGTTSVPVPQRPTGREQSKSIFDIFKPEQPSEYHQMSLAAQLEFQHRERERSKFRGYVGCLAAALVILSLGGFLPLVGRKKLRHETDAGIVISIVFNLAFAFVAMACMLSRRDTLGWLHRIAIYVIFMGICVADGVLVAWLAQG</sequence>
<keyword evidence="2" id="KW-1185">Reference proteome</keyword>
<feature type="non-terminal residue" evidence="1">
    <location>
        <position position="1"/>
    </location>
</feature>
<comment type="caution">
    <text evidence="1">The sequence shown here is derived from an EMBL/GenBank/DDBJ whole genome shotgun (WGS) entry which is preliminary data.</text>
</comment>
<dbReference type="EMBL" id="JAWDJW010002532">
    <property type="protein sequence ID" value="KAK3077763.1"/>
    <property type="molecule type" value="Genomic_DNA"/>
</dbReference>
<reference evidence="1" key="1">
    <citation type="submission" date="2024-09" db="EMBL/GenBank/DDBJ databases">
        <title>Black Yeasts Isolated from many extreme environments.</title>
        <authorList>
            <person name="Coleine C."/>
            <person name="Stajich J.E."/>
            <person name="Selbmann L."/>
        </authorList>
    </citation>
    <scope>NUCLEOTIDE SEQUENCE</scope>
    <source>
        <strain evidence="1">CCFEE 5737</strain>
    </source>
</reference>
<protein>
    <submittedName>
        <fullName evidence="1">Uncharacterized protein</fullName>
    </submittedName>
</protein>
<accession>A0ACC3DMC8</accession>
<proteinExistence type="predicted"/>
<name>A0ACC3DMC8_9PEZI</name>